<name>A0A914PV30_9BILA</name>
<dbReference type="AlphaFoldDB" id="A0A914PV30"/>
<feature type="compositionally biased region" description="Low complexity" evidence="1">
    <location>
        <begin position="53"/>
        <end position="63"/>
    </location>
</feature>
<evidence type="ECO:0000313" key="3">
    <source>
        <dbReference type="WBParaSite" id="PDA_v2.g18698.t1"/>
    </source>
</evidence>
<sequence>MTIPETTVDLPKNNYVDVEKGEAPFIEISSEERSSVQKHTSLSATISNISEQSIDSSVSTTSTDNPWSYNRFAK</sequence>
<evidence type="ECO:0000256" key="1">
    <source>
        <dbReference type="SAM" id="MobiDB-lite"/>
    </source>
</evidence>
<feature type="region of interest" description="Disordered" evidence="1">
    <location>
        <begin position="53"/>
        <end position="74"/>
    </location>
</feature>
<evidence type="ECO:0000313" key="2">
    <source>
        <dbReference type="Proteomes" id="UP000887578"/>
    </source>
</evidence>
<dbReference type="Proteomes" id="UP000887578">
    <property type="component" value="Unplaced"/>
</dbReference>
<dbReference type="WBParaSite" id="PDA_v2.g18698.t1">
    <property type="protein sequence ID" value="PDA_v2.g18698.t1"/>
    <property type="gene ID" value="PDA_v2.g18698"/>
</dbReference>
<protein>
    <submittedName>
        <fullName evidence="3">Uncharacterized protein</fullName>
    </submittedName>
</protein>
<accession>A0A914PV30</accession>
<proteinExistence type="predicted"/>
<keyword evidence="2" id="KW-1185">Reference proteome</keyword>
<organism evidence="2 3">
    <name type="scientific">Panagrolaimus davidi</name>
    <dbReference type="NCBI Taxonomy" id="227884"/>
    <lineage>
        <taxon>Eukaryota</taxon>
        <taxon>Metazoa</taxon>
        <taxon>Ecdysozoa</taxon>
        <taxon>Nematoda</taxon>
        <taxon>Chromadorea</taxon>
        <taxon>Rhabditida</taxon>
        <taxon>Tylenchina</taxon>
        <taxon>Panagrolaimomorpha</taxon>
        <taxon>Panagrolaimoidea</taxon>
        <taxon>Panagrolaimidae</taxon>
        <taxon>Panagrolaimus</taxon>
    </lineage>
</organism>
<reference evidence="3" key="1">
    <citation type="submission" date="2022-11" db="UniProtKB">
        <authorList>
            <consortium name="WormBaseParasite"/>
        </authorList>
    </citation>
    <scope>IDENTIFICATION</scope>
</reference>